<evidence type="ECO:0000259" key="3">
    <source>
        <dbReference type="Pfam" id="PF00135"/>
    </source>
</evidence>
<dbReference type="AlphaFoldDB" id="A0A9N9WJI4"/>
<dbReference type="InterPro" id="IPR002018">
    <property type="entry name" value="CarbesteraseB"/>
</dbReference>
<reference evidence="4" key="1">
    <citation type="submission" date="2021-12" db="EMBL/GenBank/DDBJ databases">
        <authorList>
            <person name="King R."/>
        </authorList>
    </citation>
    <scope>NUCLEOTIDE SEQUENCE</scope>
</reference>
<dbReference type="Proteomes" id="UP001153714">
    <property type="component" value="Chromosome 8"/>
</dbReference>
<dbReference type="Gene3D" id="3.40.50.1820">
    <property type="entry name" value="alpha/beta hydrolase"/>
    <property type="match status" value="1"/>
</dbReference>
<organism evidence="4 5">
    <name type="scientific">Diatraea saccharalis</name>
    <name type="common">sugarcane borer</name>
    <dbReference type="NCBI Taxonomy" id="40085"/>
    <lineage>
        <taxon>Eukaryota</taxon>
        <taxon>Metazoa</taxon>
        <taxon>Ecdysozoa</taxon>
        <taxon>Arthropoda</taxon>
        <taxon>Hexapoda</taxon>
        <taxon>Insecta</taxon>
        <taxon>Pterygota</taxon>
        <taxon>Neoptera</taxon>
        <taxon>Endopterygota</taxon>
        <taxon>Lepidoptera</taxon>
        <taxon>Glossata</taxon>
        <taxon>Ditrysia</taxon>
        <taxon>Pyraloidea</taxon>
        <taxon>Crambidae</taxon>
        <taxon>Crambinae</taxon>
        <taxon>Diatraea</taxon>
    </lineage>
</organism>
<dbReference type="OrthoDB" id="3200163at2759"/>
<proteinExistence type="predicted"/>
<dbReference type="SUPFAM" id="SSF53474">
    <property type="entry name" value="alpha/beta-Hydrolases"/>
    <property type="match status" value="1"/>
</dbReference>
<dbReference type="InterPro" id="IPR050309">
    <property type="entry name" value="Type-B_Carboxylest/Lipase"/>
</dbReference>
<evidence type="ECO:0000256" key="2">
    <source>
        <dbReference type="SAM" id="SignalP"/>
    </source>
</evidence>
<gene>
    <name evidence="4" type="ORF">DIATSA_LOCUS12893</name>
</gene>
<name>A0A9N9WJI4_9NEOP</name>
<evidence type="ECO:0000313" key="4">
    <source>
        <dbReference type="EMBL" id="CAG9795648.1"/>
    </source>
</evidence>
<dbReference type="Pfam" id="PF00135">
    <property type="entry name" value="COesterase"/>
    <property type="match status" value="1"/>
</dbReference>
<sequence>MDVLKFSGVIVYLLTLVHGELIVETSTGKVRGVEVSSIIKNEKFYSFFSIPYAEPPTGANRFMAPKPHSGWEDILENKKEKKPCAHLNLPYRPIKNYGFSGSEDCLFLSVHTPRLPTNNELKMPVIVFLYNENFQVAYNASKEYGPDFFMKEEVIIVTLQHRLGALGFLSFNDNLLPGNNGLRDVLLALKWIQTNIHKFGGDPQKITLMGSEGGAVIVDLLLHSPKAKGLFRAAIMQSETSWNSLYLHSNKRERAIALSEAIDEHATTSSFLLKRLSHVSADKISQGERASVHADEARTYQRGVIPFGPVVEHDHPDAIITEYPENKAIDIDIPILIGYNSRESIESCYHFLKKPTFLTYADRDLLFLFPYRVNHYFEMNSQVYMKAQEEIKNHYFDEGYIKISKPGEYITYIQDLLVFYPLDYAVRKYINESMSSVYYYTFDFSGDFNLRKQINLKEAVTIDGTWGAAPGDELCYLFVCKALKKSYKKAMEDPNSEEMKVISNMVRLWSNFAKTGNPTPPGDEIQWKPATKENKECLVINDEPELKTRLYDETVTFWDNFLEKYSKLAKDGVIKDLKDEL</sequence>
<keyword evidence="1" id="KW-0325">Glycoprotein</keyword>
<keyword evidence="5" id="KW-1185">Reference proteome</keyword>
<evidence type="ECO:0000313" key="5">
    <source>
        <dbReference type="Proteomes" id="UP001153714"/>
    </source>
</evidence>
<reference evidence="4" key="2">
    <citation type="submission" date="2022-10" db="EMBL/GenBank/DDBJ databases">
        <authorList>
            <consortium name="ENA_rothamsted_submissions"/>
            <consortium name="culmorum"/>
            <person name="King R."/>
        </authorList>
    </citation>
    <scope>NUCLEOTIDE SEQUENCE</scope>
</reference>
<feature type="signal peptide" evidence="2">
    <location>
        <begin position="1"/>
        <end position="19"/>
    </location>
</feature>
<feature type="chain" id="PRO_5040130834" description="Carboxylesterase type B domain-containing protein" evidence="2">
    <location>
        <begin position="20"/>
        <end position="581"/>
    </location>
</feature>
<dbReference type="EMBL" id="OU893339">
    <property type="protein sequence ID" value="CAG9795648.1"/>
    <property type="molecule type" value="Genomic_DNA"/>
</dbReference>
<dbReference type="PANTHER" id="PTHR11559">
    <property type="entry name" value="CARBOXYLESTERASE"/>
    <property type="match status" value="1"/>
</dbReference>
<dbReference type="InterPro" id="IPR029058">
    <property type="entry name" value="AB_hydrolase_fold"/>
</dbReference>
<evidence type="ECO:0000256" key="1">
    <source>
        <dbReference type="ARBA" id="ARBA00023180"/>
    </source>
</evidence>
<protein>
    <recommendedName>
        <fullName evidence="3">Carboxylesterase type B domain-containing protein</fullName>
    </recommendedName>
</protein>
<keyword evidence="2" id="KW-0732">Signal</keyword>
<accession>A0A9N9WJI4</accession>
<feature type="domain" description="Carboxylesterase type B" evidence="3">
    <location>
        <begin position="21"/>
        <end position="558"/>
    </location>
</feature>